<dbReference type="SUPFAM" id="SSF52402">
    <property type="entry name" value="Adenine nucleotide alpha hydrolases-like"/>
    <property type="match status" value="1"/>
</dbReference>
<dbReference type="InterPro" id="IPR014445">
    <property type="entry name" value="Gln-dep_NAD_synthase"/>
</dbReference>
<dbReference type="GO" id="GO:0004359">
    <property type="term" value="F:glutaminase activity"/>
    <property type="evidence" value="ECO:0007669"/>
    <property type="project" value="InterPro"/>
</dbReference>
<evidence type="ECO:0000259" key="10">
    <source>
        <dbReference type="PROSITE" id="PS50263"/>
    </source>
</evidence>
<dbReference type="InterPro" id="IPR003010">
    <property type="entry name" value="C-N_Hydrolase"/>
</dbReference>
<dbReference type="GO" id="GO:0009435">
    <property type="term" value="P:NAD+ biosynthetic process"/>
    <property type="evidence" value="ECO:0007669"/>
    <property type="project" value="UniProtKB-UniRule"/>
</dbReference>
<dbReference type="HAMAP" id="MF_02090">
    <property type="entry name" value="NadE_glutamine_dep"/>
    <property type="match status" value="1"/>
</dbReference>
<feature type="domain" description="CN hydrolase" evidence="10">
    <location>
        <begin position="4"/>
        <end position="259"/>
    </location>
</feature>
<protein>
    <recommendedName>
        <fullName evidence="7 8">Glutamine-dependent NAD(+) synthetase</fullName>
        <ecNumber evidence="7 8">6.3.5.1</ecNumber>
    </recommendedName>
    <alternativeName>
        <fullName evidence="7 8">NAD(+) synthase [glutamine-hydrolyzing]</fullName>
    </alternativeName>
</protein>
<dbReference type="RefSeq" id="WP_171440335.1">
    <property type="nucleotide sequence ID" value="NZ_JABFNS010000001.1"/>
</dbReference>
<sequence>MRLVKLGLASVNTTVGSFTRNTDKALALAGKMAAEGVTLGVFQEQLIAGYPAEDMVQWQGFMDRQWPELERFARETAPMPTVFVVGVGVAHQGLRLNCAAVVAGGRILGLVPKEKLPTYSVFYEARTFGRGQPGMAEVHRGVPLGDYLFHFDFGVVSPEVCEDIWSADGPMRRRTYSGAELVVNLSASPFRLGFVETRRELIATRAADHQCTIAYCNAVGSNDGLIFDGGGFLNQNGRHVMETPRFQEGYAAAVVDLDRTLRLRAEATTWRVDRESWLAHGGQAVPVLDCTQVVHTKRDALTYPVPPHRSFFLPPPDTRRTARDALCEDILDALSLGVGDYFEKTRAFKVLGIALSGGRDSLLTLLIAHRYAKRARPENPGSLIQAFYMPSRYSSDATRDAAETIARELGVAFQVVSIDEAFEREREVAKTMLGGKDVTPITEQNIQARLRAQRMWNWSNSCGGLFLQTGNMSEKSVGYTTIGGDLMGALAVIANVPKTVVMYLLDYLQDTTGYEGIRKVLARPAGPELAHDQVGEEELMPFPILDACFYLYGSEKLTPAEIVQALTAMFPDVEASRLSGYVEKFVRLFQQSIYKWVQSPLSLHIGNLDLDRERALQLPVVTGTEWMRQG</sequence>
<dbReference type="InterPro" id="IPR022310">
    <property type="entry name" value="NAD/GMP_synthase"/>
</dbReference>
<dbReference type="CDD" id="cd00553">
    <property type="entry name" value="NAD_synthase"/>
    <property type="match status" value="1"/>
</dbReference>
<evidence type="ECO:0000256" key="2">
    <source>
        <dbReference type="ARBA" id="ARBA00007145"/>
    </source>
</evidence>
<comment type="caution">
    <text evidence="11">The sequence shown here is derived from an EMBL/GenBank/DDBJ whole genome shotgun (WGS) entry which is preliminary data.</text>
</comment>
<dbReference type="Gene3D" id="3.60.110.10">
    <property type="entry name" value="Carbon-nitrogen hydrolase"/>
    <property type="match status" value="1"/>
</dbReference>
<dbReference type="InterPro" id="IPR014729">
    <property type="entry name" value="Rossmann-like_a/b/a_fold"/>
</dbReference>
<dbReference type="PANTHER" id="PTHR23090">
    <property type="entry name" value="NH 3 /GLUTAMINE-DEPENDENT NAD + SYNTHETASE"/>
    <property type="match status" value="1"/>
</dbReference>
<dbReference type="PIRSF" id="PIRSF006630">
    <property type="entry name" value="NADS_GAT"/>
    <property type="match status" value="1"/>
</dbReference>
<evidence type="ECO:0000256" key="7">
    <source>
        <dbReference type="HAMAP-Rule" id="MF_02090"/>
    </source>
</evidence>
<dbReference type="PROSITE" id="PS50263">
    <property type="entry name" value="CN_HYDROLASE"/>
    <property type="match status" value="1"/>
</dbReference>
<reference evidence="11 12" key="1">
    <citation type="submission" date="2020-05" db="EMBL/GenBank/DDBJ databases">
        <authorList>
            <person name="Whitworth D."/>
        </authorList>
    </citation>
    <scope>NUCLEOTIDE SEQUENCE [LARGE SCALE GENOMIC DNA]</scope>
    <source>
        <strain evidence="11 12">AM005</strain>
    </source>
</reference>
<dbReference type="Pfam" id="PF02540">
    <property type="entry name" value="NAD_synthase"/>
    <property type="match status" value="1"/>
</dbReference>
<evidence type="ECO:0000256" key="8">
    <source>
        <dbReference type="PIRNR" id="PIRNR006630"/>
    </source>
</evidence>
<comment type="function">
    <text evidence="7">Catalyzes the ATP-dependent amidation of deamido-NAD to form NAD. Uses L-glutamine as a nitrogen source.</text>
</comment>
<comment type="similarity">
    <text evidence="2 7 8">In the C-terminal section; belongs to the NAD synthetase family.</text>
</comment>
<keyword evidence="6 7" id="KW-0520">NAD</keyword>
<keyword evidence="5 7" id="KW-0067">ATP-binding</keyword>
<dbReference type="SUPFAM" id="SSF56317">
    <property type="entry name" value="Carbon-nitrogen hydrolase"/>
    <property type="match status" value="1"/>
</dbReference>
<dbReference type="Pfam" id="PF00795">
    <property type="entry name" value="CN_hydrolase"/>
    <property type="match status" value="1"/>
</dbReference>
<comment type="similarity">
    <text evidence="9">Belongs to the NAD synthetase family.</text>
</comment>
<comment type="pathway">
    <text evidence="1 7 8">Cofactor biosynthesis; NAD(+) biosynthesis; NAD(+) from deamido-NAD(+) (L-Gln route): step 1/1.</text>
</comment>
<evidence type="ECO:0000256" key="4">
    <source>
        <dbReference type="ARBA" id="ARBA00022741"/>
    </source>
</evidence>
<evidence type="ECO:0000313" key="12">
    <source>
        <dbReference type="Proteomes" id="UP000533080"/>
    </source>
</evidence>
<dbReference type="Gene3D" id="3.40.50.620">
    <property type="entry name" value="HUPs"/>
    <property type="match status" value="1"/>
</dbReference>
<proteinExistence type="inferred from homology"/>
<feature type="binding site" evidence="7">
    <location>
        <position position="119"/>
    </location>
    <ligand>
        <name>L-glutamine</name>
        <dbReference type="ChEBI" id="CHEBI:58359"/>
    </ligand>
</feature>
<feature type="binding site" evidence="7">
    <location>
        <position position="474"/>
    </location>
    <ligand>
        <name>deamido-NAD(+)</name>
        <dbReference type="ChEBI" id="CHEBI:58437"/>
        <note>ligand shared between two neighboring subunits</note>
    </ligand>
</feature>
<dbReference type="InterPro" id="IPR003694">
    <property type="entry name" value="NAD_synthase"/>
</dbReference>
<feature type="active site" description="For glutaminase activity" evidence="7">
    <location>
        <position position="113"/>
    </location>
</feature>
<dbReference type="GO" id="GO:0003952">
    <property type="term" value="F:NAD+ synthase (glutamine-hydrolyzing) activity"/>
    <property type="evidence" value="ECO:0007669"/>
    <property type="project" value="UniProtKB-UniRule"/>
</dbReference>
<evidence type="ECO:0000256" key="9">
    <source>
        <dbReference type="RuleBase" id="RU003811"/>
    </source>
</evidence>
<dbReference type="AlphaFoldDB" id="A0A7Y4MQW3"/>
<dbReference type="Proteomes" id="UP000533080">
    <property type="component" value="Unassembled WGS sequence"/>
</dbReference>
<name>A0A7Y4MQW3_MYXXA</name>
<dbReference type="GO" id="GO:0005524">
    <property type="term" value="F:ATP binding"/>
    <property type="evidence" value="ECO:0007669"/>
    <property type="project" value="UniProtKB-UniRule"/>
</dbReference>
<feature type="binding site" evidence="7">
    <location>
        <position position="469"/>
    </location>
    <ligand>
        <name>ATP</name>
        <dbReference type="ChEBI" id="CHEBI:30616"/>
    </ligand>
</feature>
<comment type="caution">
    <text evidence="7">Lacks conserved residue(s) required for the propagation of feature annotation.</text>
</comment>
<keyword evidence="4 7" id="KW-0547">Nucleotide-binding</keyword>
<evidence type="ECO:0000256" key="1">
    <source>
        <dbReference type="ARBA" id="ARBA00005188"/>
    </source>
</evidence>
<dbReference type="UniPathway" id="UPA00253">
    <property type="reaction ID" value="UER00334"/>
</dbReference>
<feature type="binding site" evidence="7">
    <location>
        <position position="595"/>
    </location>
    <ligand>
        <name>deamido-NAD(+)</name>
        <dbReference type="ChEBI" id="CHEBI:58437"/>
        <note>ligand shared between two neighboring subunits</note>
    </ligand>
</feature>
<feature type="binding site" evidence="7">
    <location>
        <begin position="354"/>
        <end position="361"/>
    </location>
    <ligand>
        <name>ATP</name>
        <dbReference type="ChEBI" id="CHEBI:30616"/>
    </ligand>
</feature>
<dbReference type="EC" id="6.3.5.1" evidence="7 8"/>
<organism evidence="11 12">
    <name type="scientific">Myxococcus xanthus</name>
    <dbReference type="NCBI Taxonomy" id="34"/>
    <lineage>
        <taxon>Bacteria</taxon>
        <taxon>Pseudomonadati</taxon>
        <taxon>Myxococcota</taxon>
        <taxon>Myxococcia</taxon>
        <taxon>Myxococcales</taxon>
        <taxon>Cystobacterineae</taxon>
        <taxon>Myxococcaceae</taxon>
        <taxon>Myxococcus</taxon>
    </lineage>
</organism>
<gene>
    <name evidence="7 11" type="primary">nadE</name>
    <name evidence="11" type="ORF">HNV28_05900</name>
</gene>
<dbReference type="PANTHER" id="PTHR23090:SF9">
    <property type="entry name" value="GLUTAMINE-DEPENDENT NAD(+) SYNTHETASE"/>
    <property type="match status" value="1"/>
</dbReference>
<dbReference type="GO" id="GO:0005737">
    <property type="term" value="C:cytoplasm"/>
    <property type="evidence" value="ECO:0007669"/>
    <property type="project" value="InterPro"/>
</dbReference>
<evidence type="ECO:0000256" key="6">
    <source>
        <dbReference type="ARBA" id="ARBA00023027"/>
    </source>
</evidence>
<accession>A0A7Y4MQW3</accession>
<evidence type="ECO:0000313" key="11">
    <source>
        <dbReference type="EMBL" id="NOJ77878.1"/>
    </source>
</evidence>
<feature type="binding site" evidence="7">
    <location>
        <position position="188"/>
    </location>
    <ligand>
        <name>L-glutamine</name>
        <dbReference type="ChEBI" id="CHEBI:58359"/>
    </ligand>
</feature>
<feature type="active site" description="Nucleophile; for glutaminase activity" evidence="7">
    <location>
        <position position="161"/>
    </location>
</feature>
<keyword evidence="3 7" id="KW-0436">Ligase</keyword>
<evidence type="ECO:0000256" key="5">
    <source>
        <dbReference type="ARBA" id="ARBA00022840"/>
    </source>
</evidence>
<evidence type="ECO:0000256" key="3">
    <source>
        <dbReference type="ARBA" id="ARBA00022598"/>
    </source>
</evidence>
<dbReference type="CDD" id="cd07570">
    <property type="entry name" value="GAT_Gln-NAD-synth"/>
    <property type="match status" value="1"/>
</dbReference>
<dbReference type="EMBL" id="JABFNT010000013">
    <property type="protein sequence ID" value="NOJ77878.1"/>
    <property type="molecule type" value="Genomic_DNA"/>
</dbReference>
<dbReference type="InterPro" id="IPR036526">
    <property type="entry name" value="C-N_Hydrolase_sf"/>
</dbReference>
<feature type="binding site" evidence="7">
    <location>
        <position position="445"/>
    </location>
    <ligand>
        <name>deamido-NAD(+)</name>
        <dbReference type="ChEBI" id="CHEBI:58437"/>
        <note>ligand shared between two neighboring subunits</note>
    </ligand>
</feature>
<dbReference type="NCBIfam" id="TIGR00552">
    <property type="entry name" value="nadE"/>
    <property type="match status" value="1"/>
</dbReference>
<dbReference type="GO" id="GO:0008795">
    <property type="term" value="F:NAD+ synthase activity"/>
    <property type="evidence" value="ECO:0007669"/>
    <property type="project" value="UniProtKB-UniRule"/>
</dbReference>
<feature type="active site" description="Proton acceptor; for glutaminase activity" evidence="7">
    <location>
        <position position="44"/>
    </location>
</feature>
<comment type="catalytic activity">
    <reaction evidence="7 8">
        <text>deamido-NAD(+) + L-glutamine + ATP + H2O = L-glutamate + AMP + diphosphate + NAD(+) + H(+)</text>
        <dbReference type="Rhea" id="RHEA:24384"/>
        <dbReference type="ChEBI" id="CHEBI:15377"/>
        <dbReference type="ChEBI" id="CHEBI:15378"/>
        <dbReference type="ChEBI" id="CHEBI:29985"/>
        <dbReference type="ChEBI" id="CHEBI:30616"/>
        <dbReference type="ChEBI" id="CHEBI:33019"/>
        <dbReference type="ChEBI" id="CHEBI:57540"/>
        <dbReference type="ChEBI" id="CHEBI:58359"/>
        <dbReference type="ChEBI" id="CHEBI:58437"/>
        <dbReference type="ChEBI" id="CHEBI:456215"/>
        <dbReference type="EC" id="6.3.5.1"/>
    </reaction>
</comment>